<sequence>MTTLATFFVVALVTIIVAMHRGVTRTADAKLRALFDADGQRGEVSRRLMRDAGYNV</sequence>
<dbReference type="EMBL" id="CABVPX010000008">
    <property type="protein sequence ID" value="VWB54981.1"/>
    <property type="molecule type" value="Genomic_DNA"/>
</dbReference>
<comment type="caution">
    <text evidence="1">The sequence shown here is derived from an EMBL/GenBank/DDBJ whole genome shotgun (WGS) entry which is preliminary data.</text>
</comment>
<accession>A0A9Q9SHD2</accession>
<proteinExistence type="predicted"/>
<dbReference type="Proteomes" id="UP000494172">
    <property type="component" value="Unassembled WGS sequence"/>
</dbReference>
<reference evidence="1 2" key="1">
    <citation type="submission" date="2019-09" db="EMBL/GenBank/DDBJ databases">
        <authorList>
            <person name="Depoorter E."/>
        </authorList>
    </citation>
    <scope>NUCLEOTIDE SEQUENCE [LARGE SCALE GENOMIC DNA]</scope>
    <source>
        <strain evidence="1">LMG 24066</strain>
    </source>
</reference>
<gene>
    <name evidence="1" type="ORF">BAR24066_02521</name>
</gene>
<dbReference type="RefSeq" id="WP_174992509.1">
    <property type="nucleotide sequence ID" value="NZ_CABVPX010000008.1"/>
</dbReference>
<name>A0A9Q9SHD2_9BURK</name>
<evidence type="ECO:0000313" key="2">
    <source>
        <dbReference type="Proteomes" id="UP000494172"/>
    </source>
</evidence>
<evidence type="ECO:0000313" key="1">
    <source>
        <dbReference type="EMBL" id="VWB54981.1"/>
    </source>
</evidence>
<protein>
    <submittedName>
        <fullName evidence="1">Uncharacterized protein</fullName>
    </submittedName>
</protein>
<organism evidence="1 2">
    <name type="scientific">Burkholderia arboris</name>
    <dbReference type="NCBI Taxonomy" id="488730"/>
    <lineage>
        <taxon>Bacteria</taxon>
        <taxon>Pseudomonadati</taxon>
        <taxon>Pseudomonadota</taxon>
        <taxon>Betaproteobacteria</taxon>
        <taxon>Burkholderiales</taxon>
        <taxon>Burkholderiaceae</taxon>
        <taxon>Burkholderia</taxon>
        <taxon>Burkholderia cepacia complex</taxon>
    </lineage>
</organism>
<dbReference type="AlphaFoldDB" id="A0A9Q9SHD2"/>